<sequence length="265" mass="29490">MVAMEPIVWLSFDSTVPVPALARLYAMSRSSLIDLFERGRERTQLKFDADGVWIRPEDATDWDEATFIDRTDVDGVEFFTFRATGFEFNDDTEQMTELGYSAFFVPGGGIVVHNPETPVAVAAQRFIEDLSGSFARYAPVRVNSWAEYAAAVPNLERAFALAGVERHELSKRELVGTLVDDYLASRAATLPAEGTVRADELTINTVLEATDVRWGSHTPDRELFVVTEISPAKGGMLAVTFATKYGIERTLIVRPDRRFLTAPQD</sequence>
<name>A0A931CQ48_9MICC</name>
<keyword evidence="2" id="KW-1185">Reference proteome</keyword>
<organism evidence="1 2">
    <name type="scientific">Arthrobacter terrae</name>
    <dbReference type="NCBI Taxonomy" id="2935737"/>
    <lineage>
        <taxon>Bacteria</taxon>
        <taxon>Bacillati</taxon>
        <taxon>Actinomycetota</taxon>
        <taxon>Actinomycetes</taxon>
        <taxon>Micrococcales</taxon>
        <taxon>Micrococcaceae</taxon>
        <taxon>Arthrobacter</taxon>
    </lineage>
</organism>
<dbReference type="AlphaFoldDB" id="A0A931CQ48"/>
<gene>
    <name evidence="1" type="ORF">IV500_05930</name>
</gene>
<protein>
    <submittedName>
        <fullName evidence="1">Uncharacterized protein</fullName>
    </submittedName>
</protein>
<evidence type="ECO:0000313" key="1">
    <source>
        <dbReference type="EMBL" id="MBG0738961.1"/>
    </source>
</evidence>
<comment type="caution">
    <text evidence="1">The sequence shown here is derived from an EMBL/GenBank/DDBJ whole genome shotgun (WGS) entry which is preliminary data.</text>
</comment>
<accession>A0A931CQ48</accession>
<dbReference type="EMBL" id="JADNYM010000006">
    <property type="protein sequence ID" value="MBG0738961.1"/>
    <property type="molecule type" value="Genomic_DNA"/>
</dbReference>
<evidence type="ECO:0000313" key="2">
    <source>
        <dbReference type="Proteomes" id="UP000655366"/>
    </source>
</evidence>
<proteinExistence type="predicted"/>
<dbReference type="Proteomes" id="UP000655366">
    <property type="component" value="Unassembled WGS sequence"/>
</dbReference>
<reference evidence="1 2" key="1">
    <citation type="submission" date="2020-11" db="EMBL/GenBank/DDBJ databases">
        <title>Arthrobacter antarcticus sp. nov., isolated from Antarctic Soil.</title>
        <authorList>
            <person name="Li J."/>
        </authorList>
    </citation>
    <scope>NUCLEOTIDE SEQUENCE [LARGE SCALE GENOMIC DNA]</scope>
    <source>
        <strain evidence="1 2">Z1-20</strain>
    </source>
</reference>